<protein>
    <submittedName>
        <fullName evidence="2">Uncharacterized protein</fullName>
    </submittedName>
</protein>
<accession>A0ABU3HE94</accession>
<keyword evidence="3" id="KW-1185">Reference proteome</keyword>
<feature type="transmembrane region" description="Helical" evidence="1">
    <location>
        <begin position="96"/>
        <end position="121"/>
    </location>
</feature>
<evidence type="ECO:0000313" key="2">
    <source>
        <dbReference type="EMBL" id="MDT3429147.1"/>
    </source>
</evidence>
<dbReference type="Proteomes" id="UP001248709">
    <property type="component" value="Unassembled WGS sequence"/>
</dbReference>
<keyword evidence="1" id="KW-1133">Transmembrane helix</keyword>
<feature type="transmembrane region" description="Helical" evidence="1">
    <location>
        <begin position="67"/>
        <end position="84"/>
    </location>
</feature>
<organism evidence="2 3">
    <name type="scientific">Paenibacillus forsythiae</name>
    <dbReference type="NCBI Taxonomy" id="365616"/>
    <lineage>
        <taxon>Bacteria</taxon>
        <taxon>Bacillati</taxon>
        <taxon>Bacillota</taxon>
        <taxon>Bacilli</taxon>
        <taxon>Bacillales</taxon>
        <taxon>Paenibacillaceae</taxon>
        <taxon>Paenibacillus</taxon>
    </lineage>
</organism>
<sequence>MFHPLSLVIPFLILLPNLMFIGLQPRNKPNEEDKGNPIFSVAEAVGRVGVFLIPLFSSIHIDHFYEVISLIGMIVSLSLYYLGWIRYVRGDREYSLLFAPMFGIPVPLAISPVLYFLFAAVVLHSPYLFACGVIFAIGHILSSLSAYNKDS</sequence>
<evidence type="ECO:0000313" key="3">
    <source>
        <dbReference type="Proteomes" id="UP001248709"/>
    </source>
</evidence>
<keyword evidence="1" id="KW-0812">Transmembrane</keyword>
<dbReference type="EMBL" id="JAUSUY010000037">
    <property type="protein sequence ID" value="MDT3429147.1"/>
    <property type="molecule type" value="Genomic_DNA"/>
</dbReference>
<keyword evidence="1" id="KW-0472">Membrane</keyword>
<evidence type="ECO:0000256" key="1">
    <source>
        <dbReference type="SAM" id="Phobius"/>
    </source>
</evidence>
<gene>
    <name evidence="2" type="ORF">J2Z22_004747</name>
</gene>
<dbReference type="RefSeq" id="WP_025700906.1">
    <property type="nucleotide sequence ID" value="NZ_JAUSUY010000037.1"/>
</dbReference>
<feature type="transmembrane region" description="Helical" evidence="1">
    <location>
        <begin position="44"/>
        <end position="61"/>
    </location>
</feature>
<comment type="caution">
    <text evidence="2">The sequence shown here is derived from an EMBL/GenBank/DDBJ whole genome shotgun (WGS) entry which is preliminary data.</text>
</comment>
<proteinExistence type="predicted"/>
<feature type="transmembrane region" description="Helical" evidence="1">
    <location>
        <begin position="127"/>
        <end position="147"/>
    </location>
</feature>
<feature type="transmembrane region" description="Helical" evidence="1">
    <location>
        <begin position="6"/>
        <end position="23"/>
    </location>
</feature>
<name>A0ABU3HE94_9BACL</name>
<reference evidence="2 3" key="1">
    <citation type="submission" date="2023-07" db="EMBL/GenBank/DDBJ databases">
        <title>Genomic Encyclopedia of Type Strains, Phase IV (KMG-IV): sequencing the most valuable type-strain genomes for metagenomic binning, comparative biology and taxonomic classification.</title>
        <authorList>
            <person name="Goeker M."/>
        </authorList>
    </citation>
    <scope>NUCLEOTIDE SEQUENCE [LARGE SCALE GENOMIC DNA]</scope>
    <source>
        <strain evidence="2 3">T98</strain>
    </source>
</reference>